<dbReference type="InterPro" id="IPR050493">
    <property type="entry name" value="FAD-dep_Monooxygenase_BioMet"/>
</dbReference>
<evidence type="ECO:0000259" key="8">
    <source>
        <dbReference type="Pfam" id="PF01494"/>
    </source>
</evidence>
<dbReference type="EMBL" id="LHPM01000013">
    <property type="protein sequence ID" value="OAL65521.1"/>
    <property type="molecule type" value="Genomic_DNA"/>
</dbReference>
<keyword evidence="7" id="KW-1133">Transmembrane helix</keyword>
<dbReference type="Pfam" id="PF01494">
    <property type="entry name" value="FAD_binding_3"/>
    <property type="match status" value="1"/>
</dbReference>
<feature type="transmembrane region" description="Helical" evidence="7">
    <location>
        <begin position="547"/>
        <end position="567"/>
    </location>
</feature>
<evidence type="ECO:0000256" key="2">
    <source>
        <dbReference type="ARBA" id="ARBA00022630"/>
    </source>
</evidence>
<dbReference type="GO" id="GO:0071949">
    <property type="term" value="F:FAD binding"/>
    <property type="evidence" value="ECO:0007669"/>
    <property type="project" value="InterPro"/>
</dbReference>
<sequence length="1206" mass="134339">MARLSEICIIGGGVSGLASALALAKYLSTREEHANITVYELRDLPSSLGGAVNLTPNALRNLYRLEVLPHIYKNEYGAEVDRIELFSNYSGPEQLASMDFVDAQGESMSGLKGLRVLRLPLLLAMIDAIHDTALPGITLNIVYDKKLVKLEELSLDAQGGGKVQVSFEDGTVVEADLVLGCDGIHSKTRMNHVDPDREPVYTGISVAQGYVARKDITSNLHFKDTGMIMARRGSLLTSFYESTRTSVYLASVMEAKEALSRDGWKAKGEDQEAIKADILDRFGDSVFPCVKEMITASNSWYLFPVYKLPPGGKWCTERVMLLGDAAHAMPPQGESIGIAIEDAILFARTLAKYRASPLSETFRVYEELRRHRIDEQYQEASRRWETVRDCGYIVSKLKELFLPWWMWWTSKAREETFLIYSGQHGLRQNIQYIPYSHFETGPSSVLLRSINIPLTILDHNWRDGTASLALGRSDRGSSSELQHLSPCASAAAALNDDSDDDDIHDDDHDNDDGKLTASHTQSNRSSSKRENLKVVLGRSRTKAVQHFLLFHLVPISGAVGLIVLNITTKFYTGDPTWIPLLQFVAKVHESLIVLSIVVVMLTYLQYLLIHRRAVPFGSIFFAHQMTHMGYLISPEFRAALTTPEFPLPMKVIFAITVIFSVLLASVVGPSSAIAMQPRMTNYSLPDWSGFGVNASSEYLFPRVLKNDTRLPSFWEGVEGLVIPPVTSTAIGETSQVGVQYQTNRDGRQILVMPTLYPSTILEPTIPQIFATSSLLRAYNYFPGQPTGMFFPSVISTNLPQAYVSTVCELNTIMGEDDNRPIRFPDSYFADFFYNETSYLEQYPVLNVPNTTDRTTISRKSIWEENIQSRRGRIIWVDGGVEVASPIPGTTPAAIVVHPEPCRSVNGSAFLSVSACVLGARWANTTVKYTRTKQYDEKGKLENELTPDSLVFTPGWRNTSHLIKMPGEWTNATVGLTRIFNLTRETDRLHHSPSIEPIRIENAADKLLKSLPMTDIICPVNGTYSGNHRPVMHEAVLSTLVANAISYHHCIVEPSFLWSSGWRPAINDHYSSIPIEPPKTTFTFRYVANGYAWTMHGTSIKLSIAILGLYCIFGLTYGAYSLISKRSSLAWASLSGLVTLAMNSMPTKSLKNTGAGVGTTDIFRRLVNVKERGSSRKIELVFEKDVKEDQSRDNVEYRDIIAGRAYS</sequence>
<feature type="transmembrane region" description="Helical" evidence="7">
    <location>
        <begin position="587"/>
        <end position="606"/>
    </location>
</feature>
<evidence type="ECO:0000256" key="4">
    <source>
        <dbReference type="ARBA" id="ARBA00023002"/>
    </source>
</evidence>
<dbReference type="InterPro" id="IPR002938">
    <property type="entry name" value="FAD-bd"/>
</dbReference>
<keyword evidence="7" id="KW-0812">Transmembrane</keyword>
<feature type="compositionally biased region" description="Basic and acidic residues" evidence="6">
    <location>
        <begin position="505"/>
        <end position="514"/>
    </location>
</feature>
<dbReference type="PRINTS" id="PR00420">
    <property type="entry name" value="RNGMNOXGNASE"/>
</dbReference>
<evidence type="ECO:0000256" key="7">
    <source>
        <dbReference type="SAM" id="Phobius"/>
    </source>
</evidence>
<gene>
    <name evidence="9" type="ORF">A7C99_2618</name>
</gene>
<proteinExistence type="inferred from homology"/>
<feature type="transmembrane region" description="Helical" evidence="7">
    <location>
        <begin position="652"/>
        <end position="674"/>
    </location>
</feature>
<dbReference type="VEuPathDB" id="FungiDB:TERG_02512"/>
<keyword evidence="4" id="KW-0560">Oxidoreductase</keyword>
<keyword evidence="7" id="KW-0472">Membrane</keyword>
<protein>
    <recommendedName>
        <fullName evidence="8">FAD-binding domain-containing protein</fullName>
    </recommendedName>
</protein>
<evidence type="ECO:0000313" key="10">
    <source>
        <dbReference type="Proteomes" id="UP000243015"/>
    </source>
</evidence>
<dbReference type="AlphaFoldDB" id="A0A178EZG4"/>
<evidence type="ECO:0000313" key="9">
    <source>
        <dbReference type="EMBL" id="OAL65521.1"/>
    </source>
</evidence>
<feature type="transmembrane region" description="Helical" evidence="7">
    <location>
        <begin position="1101"/>
        <end position="1122"/>
    </location>
</feature>
<dbReference type="VEuPathDB" id="FungiDB:TERG_02511"/>
<accession>A0A178EZG4</accession>
<evidence type="ECO:0000256" key="1">
    <source>
        <dbReference type="ARBA" id="ARBA00007992"/>
    </source>
</evidence>
<feature type="region of interest" description="Disordered" evidence="6">
    <location>
        <begin position="496"/>
        <end position="531"/>
    </location>
</feature>
<evidence type="ECO:0000256" key="6">
    <source>
        <dbReference type="SAM" id="MobiDB-lite"/>
    </source>
</evidence>
<dbReference type="PANTHER" id="PTHR13789">
    <property type="entry name" value="MONOOXYGENASE"/>
    <property type="match status" value="1"/>
</dbReference>
<dbReference type="Gene3D" id="3.50.50.60">
    <property type="entry name" value="FAD/NAD(P)-binding domain"/>
    <property type="match status" value="1"/>
</dbReference>
<dbReference type="SUPFAM" id="SSF51905">
    <property type="entry name" value="FAD/NAD(P)-binding domain"/>
    <property type="match status" value="1"/>
</dbReference>
<evidence type="ECO:0000256" key="5">
    <source>
        <dbReference type="ARBA" id="ARBA00023033"/>
    </source>
</evidence>
<feature type="domain" description="FAD-binding" evidence="8">
    <location>
        <begin position="170"/>
        <end position="372"/>
    </location>
</feature>
<dbReference type="Proteomes" id="UP000243015">
    <property type="component" value="Unassembled WGS sequence"/>
</dbReference>
<comment type="caution">
    <text evidence="9">The sequence shown here is derived from an EMBL/GenBank/DDBJ whole genome shotgun (WGS) entry which is preliminary data.</text>
</comment>
<dbReference type="GO" id="GO:0004497">
    <property type="term" value="F:monooxygenase activity"/>
    <property type="evidence" value="ECO:0007669"/>
    <property type="project" value="UniProtKB-KW"/>
</dbReference>
<comment type="similarity">
    <text evidence="1">Belongs to the paxM FAD-dependent monooxygenase family.</text>
</comment>
<name>A0A178EZG4_TRIRU</name>
<keyword evidence="5" id="KW-0503">Monooxygenase</keyword>
<reference evidence="9 10" key="1">
    <citation type="submission" date="2016-05" db="EMBL/GenBank/DDBJ databases">
        <title>Genome sequencing of Trichophyton rubrum CMCC(F)T1i isolated from hair.</title>
        <authorList>
            <person name="Zhan P."/>
            <person name="Tao Y."/>
            <person name="Liu W."/>
        </authorList>
    </citation>
    <scope>NUCLEOTIDE SEQUENCE [LARGE SCALE GENOMIC DNA]</scope>
    <source>
        <strain evidence="10">CMCC(F)T1i</strain>
    </source>
</reference>
<organism evidence="9 10">
    <name type="scientific">Trichophyton rubrum</name>
    <name type="common">Athlete's foot fungus</name>
    <name type="synonym">Epidermophyton rubrum</name>
    <dbReference type="NCBI Taxonomy" id="5551"/>
    <lineage>
        <taxon>Eukaryota</taxon>
        <taxon>Fungi</taxon>
        <taxon>Dikarya</taxon>
        <taxon>Ascomycota</taxon>
        <taxon>Pezizomycotina</taxon>
        <taxon>Eurotiomycetes</taxon>
        <taxon>Eurotiomycetidae</taxon>
        <taxon>Onygenales</taxon>
        <taxon>Arthrodermataceae</taxon>
        <taxon>Trichophyton</taxon>
    </lineage>
</organism>
<keyword evidence="2" id="KW-0285">Flavoprotein</keyword>
<dbReference type="InterPro" id="IPR036188">
    <property type="entry name" value="FAD/NAD-bd_sf"/>
</dbReference>
<dbReference type="PANTHER" id="PTHR13789:SF309">
    <property type="entry name" value="PUTATIVE (AFU_ORTHOLOGUE AFUA_6G14510)-RELATED"/>
    <property type="match status" value="1"/>
</dbReference>
<keyword evidence="3" id="KW-0274">FAD</keyword>
<evidence type="ECO:0000256" key="3">
    <source>
        <dbReference type="ARBA" id="ARBA00022827"/>
    </source>
</evidence>